<dbReference type="Pfam" id="PF06568">
    <property type="entry name" value="YjiS-like"/>
    <property type="match status" value="1"/>
</dbReference>
<proteinExistence type="predicted"/>
<name>A0A3D9HJJ9_9PROT</name>
<dbReference type="InterPro" id="IPR009506">
    <property type="entry name" value="YjiS-like"/>
</dbReference>
<evidence type="ECO:0000313" key="3">
    <source>
        <dbReference type="EMBL" id="RED49086.1"/>
    </source>
</evidence>
<dbReference type="OrthoDB" id="7365356at2"/>
<sequence>MTVTTYNQFVSAHPLADALMRATLAIGGALVVASDAFVKAYRQARTRSELEALSADQLADIGLERTDIDAVVARI</sequence>
<reference evidence="3 4" key="1">
    <citation type="submission" date="2018-07" db="EMBL/GenBank/DDBJ databases">
        <title>Genomic Encyclopedia of Type Strains, Phase III (KMG-III): the genomes of soil and plant-associated and newly described type strains.</title>
        <authorList>
            <person name="Whitman W."/>
        </authorList>
    </citation>
    <scope>NUCLEOTIDE SEQUENCE [LARGE SCALE GENOMIC DNA]</scope>
    <source>
        <strain evidence="3 4">CECT 8488</strain>
    </source>
</reference>
<keyword evidence="1" id="KW-1133">Transmembrane helix</keyword>
<evidence type="ECO:0000313" key="4">
    <source>
        <dbReference type="Proteomes" id="UP000256845"/>
    </source>
</evidence>
<accession>A0A3D9HJJ9</accession>
<keyword evidence="1" id="KW-0812">Transmembrane</keyword>
<dbReference type="EMBL" id="QRDW01000006">
    <property type="protein sequence ID" value="RED49086.1"/>
    <property type="molecule type" value="Genomic_DNA"/>
</dbReference>
<dbReference type="AlphaFoldDB" id="A0A3D9HJJ9"/>
<keyword evidence="1" id="KW-0472">Membrane</keyword>
<feature type="transmembrane region" description="Helical" evidence="1">
    <location>
        <begin position="18"/>
        <end position="38"/>
    </location>
</feature>
<evidence type="ECO:0000259" key="2">
    <source>
        <dbReference type="Pfam" id="PF06568"/>
    </source>
</evidence>
<organism evidence="3 4">
    <name type="scientific">Aestuariispira insulae</name>
    <dbReference type="NCBI Taxonomy" id="1461337"/>
    <lineage>
        <taxon>Bacteria</taxon>
        <taxon>Pseudomonadati</taxon>
        <taxon>Pseudomonadota</taxon>
        <taxon>Alphaproteobacteria</taxon>
        <taxon>Rhodospirillales</taxon>
        <taxon>Kiloniellaceae</taxon>
        <taxon>Aestuariispira</taxon>
    </lineage>
</organism>
<protein>
    <submittedName>
        <fullName evidence="3">Uncharacterized protein DUF1127</fullName>
    </submittedName>
</protein>
<feature type="domain" description="YjiS-like" evidence="2">
    <location>
        <begin position="38"/>
        <end position="69"/>
    </location>
</feature>
<evidence type="ECO:0000256" key="1">
    <source>
        <dbReference type="SAM" id="Phobius"/>
    </source>
</evidence>
<keyword evidence="4" id="KW-1185">Reference proteome</keyword>
<dbReference type="Proteomes" id="UP000256845">
    <property type="component" value="Unassembled WGS sequence"/>
</dbReference>
<comment type="caution">
    <text evidence="3">The sequence shown here is derived from an EMBL/GenBank/DDBJ whole genome shotgun (WGS) entry which is preliminary data.</text>
</comment>
<dbReference type="RefSeq" id="WP_115937293.1">
    <property type="nucleotide sequence ID" value="NZ_QRDW01000006.1"/>
</dbReference>
<gene>
    <name evidence="3" type="ORF">DFP90_10663</name>
</gene>